<reference evidence="2" key="1">
    <citation type="journal article" date="2023" name="Hortic. Res.">
        <title>A chromosome-level phased genome enabling allele-level studies in sweet orange: a case study on citrus Huanglongbing tolerance.</title>
        <authorList>
            <person name="Wu B."/>
            <person name="Yu Q."/>
            <person name="Deng Z."/>
            <person name="Duan Y."/>
            <person name="Luo F."/>
            <person name="Gmitter F. Jr."/>
        </authorList>
    </citation>
    <scope>NUCLEOTIDE SEQUENCE [LARGE SCALE GENOMIC DNA]</scope>
    <source>
        <strain evidence="2">cv. Valencia</strain>
    </source>
</reference>
<name>A0ACB8NX10_CITSI</name>
<dbReference type="EMBL" id="CM039170">
    <property type="protein sequence ID" value="KAH9802679.1"/>
    <property type="molecule type" value="Genomic_DNA"/>
</dbReference>
<evidence type="ECO:0000313" key="2">
    <source>
        <dbReference type="Proteomes" id="UP000829398"/>
    </source>
</evidence>
<keyword evidence="2" id="KW-1185">Reference proteome</keyword>
<proteinExistence type="predicted"/>
<comment type="caution">
    <text evidence="1">The sequence shown here is derived from an EMBL/GenBank/DDBJ whole genome shotgun (WGS) entry which is preliminary data.</text>
</comment>
<protein>
    <submittedName>
        <fullName evidence="1">60S ribosomal export protein NMD3</fullName>
    </submittedName>
</protein>
<accession>A0ACB8NX10</accession>
<sequence length="419" mass="47316">MVQAAGIFAVRKTVSCCKCGITMVSNASNMCVTCLKSEVDITESLQKHANITPSWTKAKLESRELLTFCLKRLNNLNRVRLVNAEFLTVQKEVLEGVIVEQSDVVMSRNITCVNLRCHVAHRRGFTNLEQLIQKHDAPARATKIKKMDHGIEFFFSGRSHAVKFVEFVGEVVPAQSRHEKQLVSRGTKSRNCKCKYTCSVEISAISAHNLGNLGPFVICTKVTNSIALLDPFTLRHCYLDADQYWRSPFKALHTSRQLVEYIVLDVKYVLAGAQVARVLDFGKNDTILSTRTHLGHLLILGDYAIGYDLHEANQNDIELENYKSLVPPDTIKIKKSYKEKNQRKHRKPNPPKLKPLEMEVDGSKCGADREKVNNEYEEFLRDLMASVTDKEDVPSVPLDYLLADLDSSDKEEGDDSMIE</sequence>
<gene>
    <name evidence="1" type="ORF">KPL71_001486</name>
</gene>
<dbReference type="Proteomes" id="UP000829398">
    <property type="component" value="Chromosome 1"/>
</dbReference>
<evidence type="ECO:0000313" key="1">
    <source>
        <dbReference type="EMBL" id="KAH9802679.1"/>
    </source>
</evidence>
<organism evidence="1 2">
    <name type="scientific">Citrus sinensis</name>
    <name type="common">Sweet orange</name>
    <name type="synonym">Citrus aurantium var. sinensis</name>
    <dbReference type="NCBI Taxonomy" id="2711"/>
    <lineage>
        <taxon>Eukaryota</taxon>
        <taxon>Viridiplantae</taxon>
        <taxon>Streptophyta</taxon>
        <taxon>Embryophyta</taxon>
        <taxon>Tracheophyta</taxon>
        <taxon>Spermatophyta</taxon>
        <taxon>Magnoliopsida</taxon>
        <taxon>eudicotyledons</taxon>
        <taxon>Gunneridae</taxon>
        <taxon>Pentapetalae</taxon>
        <taxon>rosids</taxon>
        <taxon>malvids</taxon>
        <taxon>Sapindales</taxon>
        <taxon>Rutaceae</taxon>
        <taxon>Aurantioideae</taxon>
        <taxon>Citrus</taxon>
    </lineage>
</organism>